<dbReference type="Proteomes" id="UP000050277">
    <property type="component" value="Unassembled WGS sequence"/>
</dbReference>
<sequence length="60" mass="6669">MVTAKNAKYTKGIWQTANNPQNTYLGVQGLKTPAFPSRGSMVNLALRLNKSSLKNAEWMQ</sequence>
<comment type="caution">
    <text evidence="1">The sequence shown here is derived from an EMBL/GenBank/DDBJ whole genome shotgun (WGS) entry which is preliminary data.</text>
</comment>
<proteinExistence type="predicted"/>
<evidence type="ECO:0000313" key="1">
    <source>
        <dbReference type="EMBL" id="KPL79519.1"/>
    </source>
</evidence>
<gene>
    <name evidence="1" type="ORF">SE18_26635</name>
</gene>
<protein>
    <submittedName>
        <fullName evidence="1">Uncharacterized protein</fullName>
    </submittedName>
</protein>
<dbReference type="EMBL" id="LGKP01000046">
    <property type="protein sequence ID" value="KPL79519.1"/>
    <property type="molecule type" value="Genomic_DNA"/>
</dbReference>
<accession>A0A0P6XHE5</accession>
<name>A0A0P6XHE5_9CHLR</name>
<organism evidence="1 2">
    <name type="scientific">Herpetosiphon geysericola</name>
    <dbReference type="NCBI Taxonomy" id="70996"/>
    <lineage>
        <taxon>Bacteria</taxon>
        <taxon>Bacillati</taxon>
        <taxon>Chloroflexota</taxon>
        <taxon>Chloroflexia</taxon>
        <taxon>Herpetosiphonales</taxon>
        <taxon>Herpetosiphonaceae</taxon>
        <taxon>Herpetosiphon</taxon>
    </lineage>
</organism>
<dbReference type="AlphaFoldDB" id="A0A0P6XHE5"/>
<dbReference type="STRING" id="70996.SE18_26635"/>
<evidence type="ECO:0000313" key="2">
    <source>
        <dbReference type="Proteomes" id="UP000050277"/>
    </source>
</evidence>
<reference evidence="1 2" key="1">
    <citation type="submission" date="2015-07" db="EMBL/GenBank/DDBJ databases">
        <title>Whole genome sequence of Herpetosiphon geysericola DSM 7119.</title>
        <authorList>
            <person name="Hemp J."/>
            <person name="Ward L.M."/>
            <person name="Pace L.A."/>
            <person name="Fischer W.W."/>
        </authorList>
    </citation>
    <scope>NUCLEOTIDE SEQUENCE [LARGE SCALE GENOMIC DNA]</scope>
    <source>
        <strain evidence="1 2">DSM 7119</strain>
    </source>
</reference>
<keyword evidence="2" id="KW-1185">Reference proteome</keyword>